<keyword evidence="10" id="KW-1185">Reference proteome</keyword>
<feature type="transmembrane region" description="Helical" evidence="7">
    <location>
        <begin position="86"/>
        <end position="109"/>
    </location>
</feature>
<dbReference type="GO" id="GO:0005524">
    <property type="term" value="F:ATP binding"/>
    <property type="evidence" value="ECO:0007669"/>
    <property type="project" value="UniProtKB-KW"/>
</dbReference>
<gene>
    <name evidence="9" type="ORF">NQ314_018102</name>
</gene>
<keyword evidence="6 7" id="KW-0472">Membrane</keyword>
<feature type="transmembrane region" description="Helical" evidence="7">
    <location>
        <begin position="33"/>
        <end position="54"/>
    </location>
</feature>
<evidence type="ECO:0000313" key="10">
    <source>
        <dbReference type="Proteomes" id="UP001162156"/>
    </source>
</evidence>
<evidence type="ECO:0000256" key="2">
    <source>
        <dbReference type="ARBA" id="ARBA00022692"/>
    </source>
</evidence>
<dbReference type="PROSITE" id="PS50929">
    <property type="entry name" value="ABC_TM1F"/>
    <property type="match status" value="1"/>
</dbReference>
<organism evidence="9 10">
    <name type="scientific">Rhamnusium bicolor</name>
    <dbReference type="NCBI Taxonomy" id="1586634"/>
    <lineage>
        <taxon>Eukaryota</taxon>
        <taxon>Metazoa</taxon>
        <taxon>Ecdysozoa</taxon>
        <taxon>Arthropoda</taxon>
        <taxon>Hexapoda</taxon>
        <taxon>Insecta</taxon>
        <taxon>Pterygota</taxon>
        <taxon>Neoptera</taxon>
        <taxon>Endopterygota</taxon>
        <taxon>Coleoptera</taxon>
        <taxon>Polyphaga</taxon>
        <taxon>Cucujiformia</taxon>
        <taxon>Chrysomeloidea</taxon>
        <taxon>Cerambycidae</taxon>
        <taxon>Lepturinae</taxon>
        <taxon>Rhagiini</taxon>
        <taxon>Rhamnusium</taxon>
    </lineage>
</organism>
<dbReference type="Proteomes" id="UP001162156">
    <property type="component" value="Unassembled WGS sequence"/>
</dbReference>
<dbReference type="SUPFAM" id="SSF90123">
    <property type="entry name" value="ABC transporter transmembrane region"/>
    <property type="match status" value="1"/>
</dbReference>
<keyword evidence="5 7" id="KW-1133">Transmembrane helix</keyword>
<dbReference type="EMBL" id="JANEYF010005087">
    <property type="protein sequence ID" value="KAJ8929223.1"/>
    <property type="molecule type" value="Genomic_DNA"/>
</dbReference>
<dbReference type="InterPro" id="IPR011527">
    <property type="entry name" value="ABC1_TM_dom"/>
</dbReference>
<dbReference type="PANTHER" id="PTHR24223:SF448">
    <property type="entry name" value="FI20146P1-RELATED"/>
    <property type="match status" value="1"/>
</dbReference>
<dbReference type="Gene3D" id="1.20.1560.10">
    <property type="entry name" value="ABC transporter type 1, transmembrane domain"/>
    <property type="match status" value="1"/>
</dbReference>
<protein>
    <recommendedName>
        <fullName evidence="8">ABC transmembrane type-1 domain-containing protein</fullName>
    </recommendedName>
</protein>
<comment type="caution">
    <text evidence="9">The sequence shown here is derived from an EMBL/GenBank/DDBJ whole genome shotgun (WGS) entry which is preliminary data.</text>
</comment>
<evidence type="ECO:0000256" key="6">
    <source>
        <dbReference type="ARBA" id="ARBA00023136"/>
    </source>
</evidence>
<proteinExistence type="predicted"/>
<dbReference type="InterPro" id="IPR036640">
    <property type="entry name" value="ABC1_TM_sf"/>
</dbReference>
<evidence type="ECO:0000256" key="7">
    <source>
        <dbReference type="SAM" id="Phobius"/>
    </source>
</evidence>
<dbReference type="GO" id="GO:0016020">
    <property type="term" value="C:membrane"/>
    <property type="evidence" value="ECO:0007669"/>
    <property type="project" value="InterPro"/>
</dbReference>
<evidence type="ECO:0000256" key="5">
    <source>
        <dbReference type="ARBA" id="ARBA00022989"/>
    </source>
</evidence>
<keyword evidence="2 7" id="KW-0812">Transmembrane</keyword>
<keyword evidence="1" id="KW-0813">Transport</keyword>
<reference evidence="9" key="1">
    <citation type="journal article" date="2023" name="Insect Mol. Biol.">
        <title>Genome sequencing provides insights into the evolution of gene families encoding plant cell wall-degrading enzymes in longhorned beetles.</title>
        <authorList>
            <person name="Shin N.R."/>
            <person name="Okamura Y."/>
            <person name="Kirsch R."/>
            <person name="Pauchet Y."/>
        </authorList>
    </citation>
    <scope>NUCLEOTIDE SEQUENCE</scope>
    <source>
        <strain evidence="9">RBIC_L_NR</strain>
    </source>
</reference>
<name>A0AAV8WS58_9CUCU</name>
<feature type="transmembrane region" description="Helical" evidence="7">
    <location>
        <begin position="179"/>
        <end position="201"/>
    </location>
</feature>
<keyword evidence="3" id="KW-0547">Nucleotide-binding</keyword>
<sequence>MYGPLKAHESSRLGDKLEAAWNDQVSHKKTPSLLLAIIKVFYIEFIIYGIFYLIQEFIVKLSQPLLISKFLKFYEPNQTDIMKEDAYMYGVLIVFFALLNVLCVHGYYFRVMHLGMKIKIATSSLIYRKALKLNRSTLGETTIGQMVNLLSNDVGRFYFAAQYIHSLWIAPIETLVIMYLLYTHVGPTGLTGVCFLVLFIIPQSKLNSVY</sequence>
<dbReference type="Pfam" id="PF00664">
    <property type="entry name" value="ABC_membrane"/>
    <property type="match status" value="1"/>
</dbReference>
<evidence type="ECO:0000256" key="4">
    <source>
        <dbReference type="ARBA" id="ARBA00022840"/>
    </source>
</evidence>
<dbReference type="InterPro" id="IPR050173">
    <property type="entry name" value="ABC_transporter_C-like"/>
</dbReference>
<dbReference type="PANTHER" id="PTHR24223">
    <property type="entry name" value="ATP-BINDING CASSETTE SUB-FAMILY C"/>
    <property type="match status" value="1"/>
</dbReference>
<evidence type="ECO:0000259" key="8">
    <source>
        <dbReference type="PROSITE" id="PS50929"/>
    </source>
</evidence>
<dbReference type="GO" id="GO:0140359">
    <property type="term" value="F:ABC-type transporter activity"/>
    <property type="evidence" value="ECO:0007669"/>
    <property type="project" value="InterPro"/>
</dbReference>
<dbReference type="AlphaFoldDB" id="A0AAV8WS58"/>
<feature type="domain" description="ABC transmembrane type-1" evidence="8">
    <location>
        <begin position="61"/>
        <end position="210"/>
    </location>
</feature>
<evidence type="ECO:0000313" key="9">
    <source>
        <dbReference type="EMBL" id="KAJ8929223.1"/>
    </source>
</evidence>
<evidence type="ECO:0000256" key="3">
    <source>
        <dbReference type="ARBA" id="ARBA00022741"/>
    </source>
</evidence>
<evidence type="ECO:0000256" key="1">
    <source>
        <dbReference type="ARBA" id="ARBA00022448"/>
    </source>
</evidence>
<keyword evidence="4" id="KW-0067">ATP-binding</keyword>
<accession>A0AAV8WS58</accession>